<sequence length="275" mass="31177">MADRSICLPEIHNGSVISTKMTLPLCHGNTNTGGEPMHEYYRKNKGKLQKEMDGYLKLVRSEIEEVFGKSYPQAFAEIWSCYEREMLEHFPFIGGDGSSGTRNLTGCMFFVAVGVVGKKYGLSTNDWGRLATTLYERHFDQMPRLLRRLAGGLFNHCPGLVTKALKKKDKRNAENAAKNPGSFLTQTMEPTEEYSMIYHNLVCPIYEFCKERGYMEYLPYMCNLDYVMFRAFGVALYREKTCAAGDGLCDFKIKRGASIPPAWPPHILDASDPLK</sequence>
<dbReference type="EMBL" id="AAXG02000009">
    <property type="protein sequence ID" value="EDN00871.1"/>
    <property type="molecule type" value="Genomic_DNA"/>
</dbReference>
<reference evidence="1 2" key="2">
    <citation type="submission" date="2007-06" db="EMBL/GenBank/DDBJ databases">
        <title>Draft genome sequence of Pseudoflavonifractor capillosus ATCC 29799.</title>
        <authorList>
            <person name="Sudarsanam P."/>
            <person name="Ley R."/>
            <person name="Guruge J."/>
            <person name="Turnbaugh P.J."/>
            <person name="Mahowald M."/>
            <person name="Liep D."/>
            <person name="Gordon J."/>
        </authorList>
    </citation>
    <scope>NUCLEOTIDE SEQUENCE [LARGE SCALE GENOMIC DNA]</scope>
    <source>
        <strain evidence="1 2">ATCC 29799</strain>
    </source>
</reference>
<name>A6NSP4_9FIRM</name>
<dbReference type="STRING" id="411467.BACCAP_01223"/>
<evidence type="ECO:0000313" key="1">
    <source>
        <dbReference type="EMBL" id="EDN00871.1"/>
    </source>
</evidence>
<organism evidence="1 2">
    <name type="scientific">Pseudoflavonifractor capillosus ATCC 29799</name>
    <dbReference type="NCBI Taxonomy" id="411467"/>
    <lineage>
        <taxon>Bacteria</taxon>
        <taxon>Bacillati</taxon>
        <taxon>Bacillota</taxon>
        <taxon>Clostridia</taxon>
        <taxon>Eubacteriales</taxon>
        <taxon>Oscillospiraceae</taxon>
        <taxon>Pseudoflavonifractor</taxon>
    </lineage>
</organism>
<evidence type="ECO:0000313" key="2">
    <source>
        <dbReference type="Proteomes" id="UP000003639"/>
    </source>
</evidence>
<evidence type="ECO:0008006" key="3">
    <source>
        <dbReference type="Google" id="ProtNLM"/>
    </source>
</evidence>
<comment type="caution">
    <text evidence="1">The sequence shown here is derived from an EMBL/GenBank/DDBJ whole genome shotgun (WGS) entry which is preliminary data.</text>
</comment>
<dbReference type="InterPro" id="IPR026002">
    <property type="entry name" value="ATC_hydrolase-like"/>
</dbReference>
<dbReference type="AlphaFoldDB" id="A6NSP4"/>
<accession>A6NSP4</accession>
<gene>
    <name evidence="1" type="ORF">BACCAP_01223</name>
</gene>
<dbReference type="Proteomes" id="UP000003639">
    <property type="component" value="Unassembled WGS sequence"/>
</dbReference>
<dbReference type="Pfam" id="PF14196">
    <property type="entry name" value="ATC_hydrolase"/>
    <property type="match status" value="1"/>
</dbReference>
<dbReference type="eggNOG" id="ENOG502Z970">
    <property type="taxonomic scope" value="Bacteria"/>
</dbReference>
<protein>
    <recommendedName>
        <fullName evidence="3">L-2-amino-thiazoline-4-carboxylic acid hydrolase</fullName>
    </recommendedName>
</protein>
<keyword evidence="2" id="KW-1185">Reference proteome</keyword>
<proteinExistence type="predicted"/>
<reference evidence="1 2" key="1">
    <citation type="submission" date="2007-04" db="EMBL/GenBank/DDBJ databases">
        <authorList>
            <person name="Fulton L."/>
            <person name="Clifton S."/>
            <person name="Fulton B."/>
            <person name="Xu J."/>
            <person name="Minx P."/>
            <person name="Pepin K.H."/>
            <person name="Johnson M."/>
            <person name="Thiruvilangam P."/>
            <person name="Bhonagiri V."/>
            <person name="Nash W.E."/>
            <person name="Mardis E.R."/>
            <person name="Wilson R.K."/>
        </authorList>
    </citation>
    <scope>NUCLEOTIDE SEQUENCE [LARGE SCALE GENOMIC DNA]</scope>
    <source>
        <strain evidence="1 2">ATCC 29799</strain>
    </source>
</reference>